<evidence type="ECO:0000259" key="11">
    <source>
        <dbReference type="PROSITE" id="PS51352"/>
    </source>
</evidence>
<dbReference type="GO" id="GO:0045454">
    <property type="term" value="P:cell redox homeostasis"/>
    <property type="evidence" value="ECO:0007669"/>
    <property type="project" value="TreeGrafter"/>
</dbReference>
<dbReference type="SUPFAM" id="SSF52833">
    <property type="entry name" value="Thioredoxin-like"/>
    <property type="match status" value="1"/>
</dbReference>
<dbReference type="InterPro" id="IPR036249">
    <property type="entry name" value="Thioredoxin-like_sf"/>
</dbReference>
<keyword evidence="5" id="KW-0049">Antioxidant</keyword>
<dbReference type="PIRSF" id="PIRSF000239">
    <property type="entry name" value="AHPC"/>
    <property type="match status" value="1"/>
</dbReference>
<accession>A0A7R6VYJ6</accession>
<dbReference type="GO" id="GO:0005829">
    <property type="term" value="C:cytosol"/>
    <property type="evidence" value="ECO:0007669"/>
    <property type="project" value="TreeGrafter"/>
</dbReference>
<evidence type="ECO:0000256" key="8">
    <source>
        <dbReference type="ARBA" id="ARBA00032077"/>
    </source>
</evidence>
<evidence type="ECO:0000313" key="13">
    <source>
        <dbReference type="Proteomes" id="UP000595596"/>
    </source>
</evidence>
<dbReference type="GO" id="GO:0042744">
    <property type="term" value="P:hydrogen peroxide catabolic process"/>
    <property type="evidence" value="ECO:0007669"/>
    <property type="project" value="TreeGrafter"/>
</dbReference>
<dbReference type="KEGG" id="crr:CRDco_1250"/>
<keyword evidence="7" id="KW-0676">Redox-active center</keyword>
<dbReference type="Pfam" id="PF00578">
    <property type="entry name" value="AhpC-TSA"/>
    <property type="match status" value="1"/>
</dbReference>
<evidence type="ECO:0000256" key="5">
    <source>
        <dbReference type="ARBA" id="ARBA00022862"/>
    </source>
</evidence>
<dbReference type="GO" id="GO:0033554">
    <property type="term" value="P:cellular response to stress"/>
    <property type="evidence" value="ECO:0007669"/>
    <property type="project" value="TreeGrafter"/>
</dbReference>
<dbReference type="GO" id="GO:0006979">
    <property type="term" value="P:response to oxidative stress"/>
    <property type="evidence" value="ECO:0007669"/>
    <property type="project" value="TreeGrafter"/>
</dbReference>
<evidence type="ECO:0000256" key="9">
    <source>
        <dbReference type="ARBA" id="ARBA00047572"/>
    </source>
</evidence>
<organism evidence="12 13">
    <name type="scientific">Candidatus Carsonella ruddii</name>
    <name type="common">Diaphorina cf. continua</name>
    <dbReference type="NCBI Taxonomy" id="2661587"/>
    <lineage>
        <taxon>Bacteria</taxon>
        <taxon>Pseudomonadati</taxon>
        <taxon>Pseudomonadota</taxon>
        <taxon>Gammaproteobacteria</taxon>
        <taxon>Oceanospirillales</taxon>
        <taxon>Halomonadaceae</taxon>
        <taxon>Zymobacter group</taxon>
        <taxon>Candidatus Carsonella</taxon>
    </lineage>
</organism>
<dbReference type="RefSeq" id="WP_201329440.1">
    <property type="nucleotide sequence ID" value="NZ_AP023214.1"/>
</dbReference>
<gene>
    <name evidence="12" type="primary">ahpC</name>
    <name evidence="12" type="ORF">CRDco_1250</name>
</gene>
<evidence type="ECO:0000256" key="4">
    <source>
        <dbReference type="ARBA" id="ARBA00022559"/>
    </source>
</evidence>
<dbReference type="GO" id="GO:0008379">
    <property type="term" value="F:thioredoxin peroxidase activity"/>
    <property type="evidence" value="ECO:0007669"/>
    <property type="project" value="TreeGrafter"/>
</dbReference>
<dbReference type="InterPro" id="IPR050217">
    <property type="entry name" value="Peroxiredoxin"/>
</dbReference>
<dbReference type="PANTHER" id="PTHR10681">
    <property type="entry name" value="THIOREDOXIN PEROXIDASE"/>
    <property type="match status" value="1"/>
</dbReference>
<evidence type="ECO:0000313" key="12">
    <source>
        <dbReference type="EMBL" id="BCG49349.1"/>
    </source>
</evidence>
<dbReference type="InterPro" id="IPR000866">
    <property type="entry name" value="AhpC/TSA"/>
</dbReference>
<dbReference type="EC" id="1.11.1.26" evidence="2"/>
<evidence type="ECO:0000256" key="10">
    <source>
        <dbReference type="PIRSR" id="PIRSR000239-1"/>
    </source>
</evidence>
<dbReference type="Proteomes" id="UP000595596">
    <property type="component" value="Chromosome"/>
</dbReference>
<keyword evidence="4" id="KW-0575">Peroxidase</keyword>
<dbReference type="PROSITE" id="PS51352">
    <property type="entry name" value="THIOREDOXIN_2"/>
    <property type="match status" value="1"/>
</dbReference>
<sequence>MLNKKIKPFKSIAYYNNNFYEINEKKIKNKWNIFFFFPFAYSFICPTELKEISDNIEKFKKINVDIYGISSDSHFTHKNWINNELKFINFPFISDLNHNISKNNKVLNHYDGNSERATIIIDPNLIIKSIDIIDTSISRSVQDLIYRINMLIFTNKNKNHLCPYSWNKDNKSIII</sequence>
<dbReference type="PANTHER" id="PTHR10681:SF121">
    <property type="entry name" value="ALKYL HYDROPEROXIDE REDUCTASE C"/>
    <property type="match status" value="1"/>
</dbReference>
<feature type="domain" description="Thioredoxin" evidence="11">
    <location>
        <begin position="1"/>
        <end position="153"/>
    </location>
</feature>
<comment type="catalytic activity">
    <reaction evidence="9">
        <text>a hydroperoxide + NADH + H(+) = an alcohol + NAD(+) + H2O</text>
        <dbReference type="Rhea" id="RHEA:62628"/>
        <dbReference type="ChEBI" id="CHEBI:15377"/>
        <dbReference type="ChEBI" id="CHEBI:15378"/>
        <dbReference type="ChEBI" id="CHEBI:30879"/>
        <dbReference type="ChEBI" id="CHEBI:35924"/>
        <dbReference type="ChEBI" id="CHEBI:57540"/>
        <dbReference type="ChEBI" id="CHEBI:57945"/>
        <dbReference type="EC" id="1.11.1.26"/>
    </reaction>
</comment>
<feature type="active site" description="Cysteine sulfenic acid (-SOH) intermediate; for peroxidase activity" evidence="10">
    <location>
        <position position="45"/>
    </location>
</feature>
<dbReference type="EMBL" id="AP023214">
    <property type="protein sequence ID" value="BCG49349.1"/>
    <property type="molecule type" value="Genomic_DNA"/>
</dbReference>
<evidence type="ECO:0000256" key="2">
    <source>
        <dbReference type="ARBA" id="ARBA00013021"/>
    </source>
</evidence>
<evidence type="ECO:0000256" key="1">
    <source>
        <dbReference type="ARBA" id="ARBA00011654"/>
    </source>
</evidence>
<dbReference type="InterPro" id="IPR024706">
    <property type="entry name" value="Peroxiredoxin_AhpC-typ"/>
</dbReference>
<dbReference type="InterPro" id="IPR013766">
    <property type="entry name" value="Thioredoxin_domain"/>
</dbReference>
<evidence type="ECO:0000256" key="3">
    <source>
        <dbReference type="ARBA" id="ARBA00017462"/>
    </source>
</evidence>
<evidence type="ECO:0000256" key="7">
    <source>
        <dbReference type="ARBA" id="ARBA00023284"/>
    </source>
</evidence>
<name>A0A7R6VYJ6_CARRU</name>
<proteinExistence type="predicted"/>
<keyword evidence="6" id="KW-0560">Oxidoreductase</keyword>
<reference evidence="12 13" key="1">
    <citation type="journal article" date="2020" name="Genome Biol. Evol.">
        <title>Comparative Genomics Underlines Multiple Roles of Profftella, an Obligate Symbiont of Psyllids: Providing Toxins, Vitamins, and Carotenoids.</title>
        <authorList>
            <person name="Nakabachi A."/>
            <person name="Piel J."/>
            <person name="Malenovsky I."/>
            <person name="Hirose Y."/>
        </authorList>
    </citation>
    <scope>NUCLEOTIDE SEQUENCE [LARGE SCALE GENOMIC DNA]</scope>
    <source>
        <strain evidence="12 13">Dco</strain>
    </source>
</reference>
<protein>
    <recommendedName>
        <fullName evidence="3">Alkyl hydroperoxide reductase C</fullName>
        <ecNumber evidence="2">1.11.1.26</ecNumber>
    </recommendedName>
    <alternativeName>
        <fullName evidence="8">Peroxiredoxin</fullName>
    </alternativeName>
</protein>
<evidence type="ECO:0000256" key="6">
    <source>
        <dbReference type="ARBA" id="ARBA00023002"/>
    </source>
</evidence>
<keyword evidence="13" id="KW-1185">Reference proteome</keyword>
<dbReference type="GO" id="GO:0102039">
    <property type="term" value="F:NADH-dependent peroxiredoxin activity"/>
    <property type="evidence" value="ECO:0007669"/>
    <property type="project" value="UniProtKB-EC"/>
</dbReference>
<comment type="subunit">
    <text evidence="1">Homodimer; disulfide-linked, upon oxidation. 5 homodimers assemble to form a ring-like decamer.</text>
</comment>
<dbReference type="Gene3D" id="3.40.30.10">
    <property type="entry name" value="Glutaredoxin"/>
    <property type="match status" value="1"/>
</dbReference>
<dbReference type="AlphaFoldDB" id="A0A7R6VYJ6"/>